<dbReference type="Proteomes" id="UP000298588">
    <property type="component" value="Chromosome"/>
</dbReference>
<dbReference type="InterPro" id="IPR012042">
    <property type="entry name" value="NeuTTM/CthTTM-like"/>
</dbReference>
<accession>A0A4D7QGU3</accession>
<evidence type="ECO:0000313" key="3">
    <source>
        <dbReference type="EMBL" id="QCK85911.1"/>
    </source>
</evidence>
<dbReference type="PANTHER" id="PTHR40114">
    <property type="entry name" value="SLR0698 PROTEIN"/>
    <property type="match status" value="1"/>
</dbReference>
<dbReference type="KEGG" id="paqt:E8L99_09125"/>
<feature type="active site" description="Proton acceptor" evidence="1">
    <location>
        <position position="29"/>
    </location>
</feature>
<dbReference type="Gene3D" id="2.40.320.10">
    <property type="entry name" value="Hypothetical Protein Pfu-838710-001"/>
    <property type="match status" value="1"/>
</dbReference>
<dbReference type="PIRSF" id="PIRSF016487">
    <property type="entry name" value="CYTH_UCP016487"/>
    <property type="match status" value="1"/>
</dbReference>
<organism evidence="3 4">
    <name type="scientific">Phreatobacter aquaticus</name>
    <dbReference type="NCBI Taxonomy" id="2570229"/>
    <lineage>
        <taxon>Bacteria</taxon>
        <taxon>Pseudomonadati</taxon>
        <taxon>Pseudomonadota</taxon>
        <taxon>Alphaproteobacteria</taxon>
        <taxon>Hyphomicrobiales</taxon>
        <taxon>Phreatobacteraceae</taxon>
        <taxon>Phreatobacter</taxon>
    </lineage>
</organism>
<keyword evidence="4" id="KW-1185">Reference proteome</keyword>
<dbReference type="RefSeq" id="WP_137099243.1">
    <property type="nucleotide sequence ID" value="NZ_CP039865.1"/>
</dbReference>
<gene>
    <name evidence="3" type="ORF">E8L99_09125</name>
</gene>
<name>A0A4D7QGU3_9HYPH</name>
<dbReference type="InterPro" id="IPR033469">
    <property type="entry name" value="CYTH-like_dom_sf"/>
</dbReference>
<dbReference type="CDD" id="cd07891">
    <property type="entry name" value="CYTH-like_CthTTM-like_1"/>
    <property type="match status" value="1"/>
</dbReference>
<dbReference type="Pfam" id="PF01928">
    <property type="entry name" value="CYTH"/>
    <property type="match status" value="1"/>
</dbReference>
<dbReference type="InterPro" id="IPR023577">
    <property type="entry name" value="CYTH_domain"/>
</dbReference>
<proteinExistence type="predicted"/>
<protein>
    <submittedName>
        <fullName evidence="3">CYTH domain-containing protein</fullName>
    </submittedName>
</protein>
<dbReference type="AlphaFoldDB" id="A0A4D7QGU3"/>
<sequence length="159" mass="17572">MAIEIERKFLVEGDGWRAGARASRIEQGYLSNSPDVSVRVRIRDQAASLTVKGERSGLTRDEFEYPIPLDEARTMLALCVLPPIIKTRHDVLFAGRLWEVDEFAGRHTGLIIAEIELASEADEITLPPWIGAEVTHDPRYRNSVLIAADPLPGTLGPAT</sequence>
<reference evidence="3 4" key="1">
    <citation type="submission" date="2019-04" db="EMBL/GenBank/DDBJ databases">
        <title>Phreatobacter aquaticus sp. nov.</title>
        <authorList>
            <person name="Choi A."/>
            <person name="Baek K."/>
        </authorList>
    </citation>
    <scope>NUCLEOTIDE SEQUENCE [LARGE SCALE GENOMIC DNA]</scope>
    <source>
        <strain evidence="3 4">NMCR1094</strain>
    </source>
</reference>
<feature type="domain" description="CYTH" evidence="2">
    <location>
        <begin position="2"/>
        <end position="147"/>
    </location>
</feature>
<dbReference type="SUPFAM" id="SSF55154">
    <property type="entry name" value="CYTH-like phosphatases"/>
    <property type="match status" value="1"/>
</dbReference>
<evidence type="ECO:0000313" key="4">
    <source>
        <dbReference type="Proteomes" id="UP000298588"/>
    </source>
</evidence>
<dbReference type="SMART" id="SM01118">
    <property type="entry name" value="CYTH"/>
    <property type="match status" value="1"/>
</dbReference>
<dbReference type="PANTHER" id="PTHR40114:SF1">
    <property type="entry name" value="SLR0698 PROTEIN"/>
    <property type="match status" value="1"/>
</dbReference>
<evidence type="ECO:0000256" key="1">
    <source>
        <dbReference type="PIRSR" id="PIRSR016487-1"/>
    </source>
</evidence>
<dbReference type="OrthoDB" id="9805588at2"/>
<evidence type="ECO:0000259" key="2">
    <source>
        <dbReference type="PROSITE" id="PS51707"/>
    </source>
</evidence>
<dbReference type="EMBL" id="CP039865">
    <property type="protein sequence ID" value="QCK85911.1"/>
    <property type="molecule type" value="Genomic_DNA"/>
</dbReference>
<dbReference type="PROSITE" id="PS51707">
    <property type="entry name" value="CYTH"/>
    <property type="match status" value="1"/>
</dbReference>